<evidence type="ECO:0000313" key="2">
    <source>
        <dbReference type="Proteomes" id="UP001291309"/>
    </source>
</evidence>
<dbReference type="Gene3D" id="1.20.200.10">
    <property type="entry name" value="Fumarase/aspartase (Central domain)"/>
    <property type="match status" value="1"/>
</dbReference>
<dbReference type="InterPro" id="IPR024083">
    <property type="entry name" value="Fumarase/histidase_N"/>
</dbReference>
<dbReference type="Gene3D" id="1.10.275.10">
    <property type="entry name" value="Fumarase/aspartase (N-terminal domain)"/>
    <property type="match status" value="1"/>
</dbReference>
<dbReference type="SUPFAM" id="SSF48557">
    <property type="entry name" value="L-aspartase-like"/>
    <property type="match status" value="1"/>
</dbReference>
<sequence length="542" mass="58409">MSEAGASARQVVDGERLSIFDIWRVAVDGVGVELAPECERAIEATHARVQEWGLRQEPIYGVNTGFGEMIRVAIPPEHGSQLQYNLLRSHAAGWGEPFPDEVVRAVMAVRLNCLAQGYSGVSIEGAHLLEELINRRIHPIIPQQGSLGASGDLGPLAQMALALIGEGEVRYEGRRRKAAVVLEEHGLRPLVPGFKEGLALINGTAPMTAVAALALVDSYHLLRLALLVSADVVQCLGGSTQPFEHRGNALKNHAGQVSVARAMRELLAGGSLARGHEALMEAMRAQAPAGAGVVDTKMYLQNAYSLRAVPQVLGMVVETLDFCRRAVEEEASSVNDNPLIFDTPETSFHGANFHGQYVAMACDYLNIALTEVGVLAERQLNRLVDPHLNGALPAFLAYRNTGLGLGFQGGQYLAVSIASENQNLAAPSSIKSISSNGQNQDVVSMGLTAARRSRQLVENVGTILAVAVAACRQASHLLPPGDAERLSPVVREFHARMPVLREPYRDDVPLNELIAEVRQWVMGREARAFLEAKVVLGERETP</sequence>
<dbReference type="CDD" id="cd00332">
    <property type="entry name" value="PAL-HAL"/>
    <property type="match status" value="1"/>
</dbReference>
<dbReference type="InterPro" id="IPR022313">
    <property type="entry name" value="Phe/His_NH3-lyase_AS"/>
</dbReference>
<dbReference type="Proteomes" id="UP001291309">
    <property type="component" value="Unassembled WGS sequence"/>
</dbReference>
<protein>
    <submittedName>
        <fullName evidence="1">Aromatic amino acid ammonia-lyase</fullName>
    </submittedName>
</protein>
<proteinExistence type="predicted"/>
<dbReference type="EMBL" id="JAXIVS010000023">
    <property type="protein sequence ID" value="MDY7232751.1"/>
    <property type="molecule type" value="Genomic_DNA"/>
</dbReference>
<dbReference type="RefSeq" id="WP_321551466.1">
    <property type="nucleotide sequence ID" value="NZ_JAXIVS010000023.1"/>
</dbReference>
<dbReference type="Pfam" id="PF00221">
    <property type="entry name" value="Lyase_aromatic"/>
    <property type="match status" value="1"/>
</dbReference>
<dbReference type="PANTHER" id="PTHR10362">
    <property type="entry name" value="HISTIDINE AMMONIA-LYASE"/>
    <property type="match status" value="1"/>
</dbReference>
<dbReference type="InterPro" id="IPR001106">
    <property type="entry name" value="Aromatic_Lyase"/>
</dbReference>
<organism evidence="1 2">
    <name type="scientific">Hyalangium rubrum</name>
    <dbReference type="NCBI Taxonomy" id="3103134"/>
    <lineage>
        <taxon>Bacteria</taxon>
        <taxon>Pseudomonadati</taxon>
        <taxon>Myxococcota</taxon>
        <taxon>Myxococcia</taxon>
        <taxon>Myxococcales</taxon>
        <taxon>Cystobacterineae</taxon>
        <taxon>Archangiaceae</taxon>
        <taxon>Hyalangium</taxon>
    </lineage>
</organism>
<comment type="caution">
    <text evidence="1">The sequence shown here is derived from an EMBL/GenBank/DDBJ whole genome shotgun (WGS) entry which is preliminary data.</text>
</comment>
<dbReference type="InterPro" id="IPR008948">
    <property type="entry name" value="L-Aspartase-like"/>
</dbReference>
<evidence type="ECO:0000313" key="1">
    <source>
        <dbReference type="EMBL" id="MDY7232751.1"/>
    </source>
</evidence>
<dbReference type="PROSITE" id="PS00488">
    <property type="entry name" value="PAL_HISTIDASE"/>
    <property type="match status" value="1"/>
</dbReference>
<keyword evidence="2" id="KW-1185">Reference proteome</keyword>
<name>A0ABU5HHC0_9BACT</name>
<gene>
    <name evidence="1" type="ORF">SYV04_40570</name>
</gene>
<accession>A0ABU5HHC0</accession>
<reference evidence="1 2" key="1">
    <citation type="submission" date="2023-12" db="EMBL/GenBank/DDBJ databases">
        <title>the genome sequence of Hyalangium sp. s54d21.</title>
        <authorList>
            <person name="Zhang X."/>
        </authorList>
    </citation>
    <scope>NUCLEOTIDE SEQUENCE [LARGE SCALE GENOMIC DNA]</scope>
    <source>
        <strain evidence="2">s54d21</strain>
    </source>
</reference>